<keyword evidence="2" id="KW-1185">Reference proteome</keyword>
<name>A0A820ZTZ6_9BILA</name>
<gene>
    <name evidence="1" type="ORF">UJA718_LOCUS30279</name>
</gene>
<evidence type="ECO:0000313" key="1">
    <source>
        <dbReference type="EMBL" id="CAF4570233.1"/>
    </source>
</evidence>
<proteinExistence type="predicted"/>
<organism evidence="1 2">
    <name type="scientific">Rotaria socialis</name>
    <dbReference type="NCBI Taxonomy" id="392032"/>
    <lineage>
        <taxon>Eukaryota</taxon>
        <taxon>Metazoa</taxon>
        <taxon>Spiralia</taxon>
        <taxon>Gnathifera</taxon>
        <taxon>Rotifera</taxon>
        <taxon>Eurotatoria</taxon>
        <taxon>Bdelloidea</taxon>
        <taxon>Philodinida</taxon>
        <taxon>Philodinidae</taxon>
        <taxon>Rotaria</taxon>
    </lineage>
</organism>
<evidence type="ECO:0000313" key="2">
    <source>
        <dbReference type="Proteomes" id="UP000663873"/>
    </source>
</evidence>
<dbReference type="EMBL" id="CAJOBP010012314">
    <property type="protein sequence ID" value="CAF4570233.1"/>
    <property type="molecule type" value="Genomic_DNA"/>
</dbReference>
<dbReference type="Proteomes" id="UP000663873">
    <property type="component" value="Unassembled WGS sequence"/>
</dbReference>
<reference evidence="1" key="1">
    <citation type="submission" date="2021-02" db="EMBL/GenBank/DDBJ databases">
        <authorList>
            <person name="Nowell W R."/>
        </authorList>
    </citation>
    <scope>NUCLEOTIDE SEQUENCE</scope>
</reference>
<accession>A0A820ZTZ6</accession>
<feature type="non-terminal residue" evidence="1">
    <location>
        <position position="9"/>
    </location>
</feature>
<sequence length="9" mass="1097">MGTLIREFM</sequence>
<protein>
    <submittedName>
        <fullName evidence="1">Uncharacterized protein</fullName>
    </submittedName>
</protein>
<comment type="caution">
    <text evidence="1">The sequence shown here is derived from an EMBL/GenBank/DDBJ whole genome shotgun (WGS) entry which is preliminary data.</text>
</comment>